<dbReference type="InterPro" id="IPR001130">
    <property type="entry name" value="TatD-like"/>
</dbReference>
<dbReference type="SUPFAM" id="SSF51556">
    <property type="entry name" value="Metallo-dependent hydrolases"/>
    <property type="match status" value="1"/>
</dbReference>
<accession>A0ABQ5ZSZ4</accession>
<evidence type="ECO:0000313" key="3">
    <source>
        <dbReference type="EMBL" id="GLR63094.1"/>
    </source>
</evidence>
<keyword evidence="2 3" id="KW-0378">Hydrolase</keyword>
<proteinExistence type="inferred from homology"/>
<evidence type="ECO:0000256" key="1">
    <source>
        <dbReference type="ARBA" id="ARBA00009275"/>
    </source>
</evidence>
<gene>
    <name evidence="3" type="ORF">GCM10007878_05290</name>
</gene>
<dbReference type="InterPro" id="IPR032466">
    <property type="entry name" value="Metal_Hydrolase"/>
</dbReference>
<comment type="caution">
    <text evidence="3">The sequence shown here is derived from an EMBL/GenBank/DDBJ whole genome shotgun (WGS) entry which is preliminary data.</text>
</comment>
<dbReference type="PROSITE" id="PS01137">
    <property type="entry name" value="TATD_1"/>
    <property type="match status" value="1"/>
</dbReference>
<dbReference type="InterPro" id="IPR018228">
    <property type="entry name" value="DNase_TatD-rel_CS"/>
</dbReference>
<dbReference type="PANTHER" id="PTHR46124:SF3">
    <property type="entry name" value="HYDROLASE"/>
    <property type="match status" value="1"/>
</dbReference>
<dbReference type="EMBL" id="BSOR01000011">
    <property type="protein sequence ID" value="GLR63094.1"/>
    <property type="molecule type" value="Genomic_DNA"/>
</dbReference>
<dbReference type="PANTHER" id="PTHR46124">
    <property type="entry name" value="D-AMINOACYL-TRNA DEACYLASE"/>
    <property type="match status" value="1"/>
</dbReference>
<evidence type="ECO:0000313" key="4">
    <source>
        <dbReference type="Proteomes" id="UP001156682"/>
    </source>
</evidence>
<dbReference type="GO" id="GO:0016787">
    <property type="term" value="F:hydrolase activity"/>
    <property type="evidence" value="ECO:0007669"/>
    <property type="project" value="UniProtKB-KW"/>
</dbReference>
<comment type="similarity">
    <text evidence="1">Belongs to the metallo-dependent hydrolases superfamily. TatD-type hydrolase family.</text>
</comment>
<keyword evidence="4" id="KW-1185">Reference proteome</keyword>
<dbReference type="CDD" id="cd01310">
    <property type="entry name" value="TatD_DNAse"/>
    <property type="match status" value="1"/>
</dbReference>
<name>A0ABQ5ZSZ4_9GAMM</name>
<dbReference type="PROSITE" id="PS01090">
    <property type="entry name" value="TATD_2"/>
    <property type="match status" value="1"/>
</dbReference>
<dbReference type="Pfam" id="PF01026">
    <property type="entry name" value="TatD_DNase"/>
    <property type="match status" value="1"/>
</dbReference>
<sequence length="277" mass="31006">MLYDAHCHLDFPVFDTDREEVLQRAKLAGVNKIVLAGISAATWPRLLALLEKFPTAANFSKSLSKNPPKHLPQLYACLGLHPLFIDQHQPEDLVQLKKLLLANPQVIALGEIGIDLHSPELQAQEAKQWQFFDAQLKLAKELELPVVIHVRQAMDQVIQRLRQVQLPQAGLLHAFSGSQQQAEQLFDLGYKLGLGGGLTYPRANKLRKVAKNLPLNAFLLETDSPDMPLKGYQGQRNEPARVKQVLKVLADLRATRTEAILPSLHANLLDVFPKLKE</sequence>
<dbReference type="Gene3D" id="3.20.20.140">
    <property type="entry name" value="Metal-dependent hydrolases"/>
    <property type="match status" value="1"/>
</dbReference>
<dbReference type="RefSeq" id="WP_027850212.1">
    <property type="nucleotide sequence ID" value="NZ_BSOR01000011.1"/>
</dbReference>
<organism evidence="3 4">
    <name type="scientific">Marinospirillum insulare</name>
    <dbReference type="NCBI Taxonomy" id="217169"/>
    <lineage>
        <taxon>Bacteria</taxon>
        <taxon>Pseudomonadati</taxon>
        <taxon>Pseudomonadota</taxon>
        <taxon>Gammaproteobacteria</taxon>
        <taxon>Oceanospirillales</taxon>
        <taxon>Oceanospirillaceae</taxon>
        <taxon>Marinospirillum</taxon>
    </lineage>
</organism>
<reference evidence="4" key="1">
    <citation type="journal article" date="2019" name="Int. J. Syst. Evol. Microbiol.">
        <title>The Global Catalogue of Microorganisms (GCM) 10K type strain sequencing project: providing services to taxonomists for standard genome sequencing and annotation.</title>
        <authorList>
            <consortium name="The Broad Institute Genomics Platform"/>
            <consortium name="The Broad Institute Genome Sequencing Center for Infectious Disease"/>
            <person name="Wu L."/>
            <person name="Ma J."/>
        </authorList>
    </citation>
    <scope>NUCLEOTIDE SEQUENCE [LARGE SCALE GENOMIC DNA]</scope>
    <source>
        <strain evidence="4">NBRC 100033</strain>
    </source>
</reference>
<dbReference type="PIRSF" id="PIRSF005902">
    <property type="entry name" value="DNase_TatD"/>
    <property type="match status" value="1"/>
</dbReference>
<dbReference type="Proteomes" id="UP001156682">
    <property type="component" value="Unassembled WGS sequence"/>
</dbReference>
<evidence type="ECO:0000256" key="2">
    <source>
        <dbReference type="ARBA" id="ARBA00022801"/>
    </source>
</evidence>
<protein>
    <submittedName>
        <fullName evidence="3">Metal-dependent hydrolase</fullName>
    </submittedName>
</protein>